<dbReference type="EMBL" id="FN649760">
    <property type="protein sequence ID" value="CBJ28678.1"/>
    <property type="molecule type" value="Genomic_DNA"/>
</dbReference>
<organism evidence="1 2">
    <name type="scientific">Ectocarpus siliculosus</name>
    <name type="common">Brown alga</name>
    <name type="synonym">Conferva siliculosa</name>
    <dbReference type="NCBI Taxonomy" id="2880"/>
    <lineage>
        <taxon>Eukaryota</taxon>
        <taxon>Sar</taxon>
        <taxon>Stramenopiles</taxon>
        <taxon>Ochrophyta</taxon>
        <taxon>PX clade</taxon>
        <taxon>Phaeophyceae</taxon>
        <taxon>Ectocarpales</taxon>
        <taxon>Ectocarpaceae</taxon>
        <taxon>Ectocarpus</taxon>
    </lineage>
</organism>
<gene>
    <name evidence="1" type="ORF">Esi_0117_0062</name>
</gene>
<dbReference type="Proteomes" id="UP000002630">
    <property type="component" value="Unassembled WGS sequence"/>
</dbReference>
<dbReference type="AlphaFoldDB" id="D7FI52"/>
<keyword evidence="2" id="KW-1185">Reference proteome</keyword>
<evidence type="ECO:0000313" key="2">
    <source>
        <dbReference type="Proteomes" id="UP000002630"/>
    </source>
</evidence>
<reference evidence="1 2" key="1">
    <citation type="journal article" date="2010" name="Nature">
        <title>The Ectocarpus genome and the independent evolution of multicellularity in brown algae.</title>
        <authorList>
            <person name="Cock J.M."/>
            <person name="Sterck L."/>
            <person name="Rouze P."/>
            <person name="Scornet D."/>
            <person name="Allen A.E."/>
            <person name="Amoutzias G."/>
            <person name="Anthouard V."/>
            <person name="Artiguenave F."/>
            <person name="Aury J.M."/>
            <person name="Badger J.H."/>
            <person name="Beszteri B."/>
            <person name="Billiau K."/>
            <person name="Bonnet E."/>
            <person name="Bothwell J.H."/>
            <person name="Bowler C."/>
            <person name="Boyen C."/>
            <person name="Brownlee C."/>
            <person name="Carrano C.J."/>
            <person name="Charrier B."/>
            <person name="Cho G.Y."/>
            <person name="Coelho S.M."/>
            <person name="Collen J."/>
            <person name="Corre E."/>
            <person name="Da Silva C."/>
            <person name="Delage L."/>
            <person name="Delaroque N."/>
            <person name="Dittami S.M."/>
            <person name="Doulbeau S."/>
            <person name="Elias M."/>
            <person name="Farnham G."/>
            <person name="Gachon C.M."/>
            <person name="Gschloessl B."/>
            <person name="Heesch S."/>
            <person name="Jabbari K."/>
            <person name="Jubin C."/>
            <person name="Kawai H."/>
            <person name="Kimura K."/>
            <person name="Kloareg B."/>
            <person name="Kupper F.C."/>
            <person name="Lang D."/>
            <person name="Le Bail A."/>
            <person name="Leblanc C."/>
            <person name="Lerouge P."/>
            <person name="Lohr M."/>
            <person name="Lopez P.J."/>
            <person name="Martens C."/>
            <person name="Maumus F."/>
            <person name="Michel G."/>
            <person name="Miranda-Saavedra D."/>
            <person name="Morales J."/>
            <person name="Moreau H."/>
            <person name="Motomura T."/>
            <person name="Nagasato C."/>
            <person name="Napoli C.A."/>
            <person name="Nelson D.R."/>
            <person name="Nyvall-Collen P."/>
            <person name="Peters A.F."/>
            <person name="Pommier C."/>
            <person name="Potin P."/>
            <person name="Poulain J."/>
            <person name="Quesneville H."/>
            <person name="Read B."/>
            <person name="Rensing S.A."/>
            <person name="Ritter A."/>
            <person name="Rousvoal S."/>
            <person name="Samanta M."/>
            <person name="Samson G."/>
            <person name="Schroeder D.C."/>
            <person name="Segurens B."/>
            <person name="Strittmatter M."/>
            <person name="Tonon T."/>
            <person name="Tregear J.W."/>
            <person name="Valentin K."/>
            <person name="von Dassow P."/>
            <person name="Yamagishi T."/>
            <person name="Van de Peer Y."/>
            <person name="Wincker P."/>
        </authorList>
    </citation>
    <scope>NUCLEOTIDE SEQUENCE [LARGE SCALE GENOMIC DNA]</scope>
    <source>
        <strain evidence="2">Ec32 / CCAP1310/4</strain>
    </source>
</reference>
<evidence type="ECO:0000313" key="1">
    <source>
        <dbReference type="EMBL" id="CBJ28678.1"/>
    </source>
</evidence>
<name>D7FI52_ECTSI</name>
<protein>
    <submittedName>
        <fullName evidence="1">Uncharacterized protein</fullName>
    </submittedName>
</protein>
<sequence>MIQRVARAAATRGWAAAATTSVGASSGSSRRAFSDNVTYSGGQAGVQGGFYGAGGARSQASPQAHHRPEAIAAVDDIRRLREAMQHVSEMEIELGRLGDKVSGRSIELKSAIKKRLSSPTMLELLTRLKIKDQPVWGLTQEERELVKVAREKVNSC</sequence>
<proteinExistence type="predicted"/>
<dbReference type="eggNOG" id="ENOG502S9NX">
    <property type="taxonomic scope" value="Eukaryota"/>
</dbReference>
<accession>D7FI52</accession>
<dbReference type="InParanoid" id="D7FI52"/>
<dbReference type="OrthoDB" id="196636at2759"/>